<dbReference type="PANTHER" id="PTHR10192:SF5">
    <property type="entry name" value="GEPHYRIN"/>
    <property type="match status" value="1"/>
</dbReference>
<dbReference type="GO" id="GO:0005829">
    <property type="term" value="C:cytosol"/>
    <property type="evidence" value="ECO:0007669"/>
    <property type="project" value="TreeGrafter"/>
</dbReference>
<evidence type="ECO:0000256" key="4">
    <source>
        <dbReference type="RuleBase" id="RU365090"/>
    </source>
</evidence>
<dbReference type="InterPro" id="IPR038987">
    <property type="entry name" value="MoeA-like"/>
</dbReference>
<dbReference type="OrthoDB" id="9804758at2"/>
<keyword evidence="4 6" id="KW-0808">Transferase</keyword>
<keyword evidence="7" id="KW-1185">Reference proteome</keyword>
<comment type="caution">
    <text evidence="6">The sequence shown here is derived from an EMBL/GenBank/DDBJ whole genome shotgun (WGS) entry which is preliminary data.</text>
</comment>
<dbReference type="InterPro" id="IPR036688">
    <property type="entry name" value="MoeA_C_domain_IV_sf"/>
</dbReference>
<comment type="cofactor">
    <cofactor evidence="4">
        <name>Mg(2+)</name>
        <dbReference type="ChEBI" id="CHEBI:18420"/>
    </cofactor>
</comment>
<keyword evidence="4" id="KW-0501">Molybdenum cofactor biosynthesis</keyword>
<gene>
    <name evidence="6" type="primary">moeA</name>
    <name evidence="6" type="ORF">Q31b_07890</name>
</gene>
<dbReference type="EC" id="2.10.1.1" evidence="4"/>
<comment type="pathway">
    <text evidence="4">Cofactor biosynthesis; molybdopterin biosynthesis.</text>
</comment>
<reference evidence="6 7" key="1">
    <citation type="submission" date="2019-02" db="EMBL/GenBank/DDBJ databases">
        <title>Deep-cultivation of Planctomycetes and their phenomic and genomic characterization uncovers novel biology.</title>
        <authorList>
            <person name="Wiegand S."/>
            <person name="Jogler M."/>
            <person name="Boedeker C."/>
            <person name="Pinto D."/>
            <person name="Vollmers J."/>
            <person name="Rivas-Marin E."/>
            <person name="Kohn T."/>
            <person name="Peeters S.H."/>
            <person name="Heuer A."/>
            <person name="Rast P."/>
            <person name="Oberbeckmann S."/>
            <person name="Bunk B."/>
            <person name="Jeske O."/>
            <person name="Meyerdierks A."/>
            <person name="Storesund J.E."/>
            <person name="Kallscheuer N."/>
            <person name="Luecker S."/>
            <person name="Lage O.M."/>
            <person name="Pohl T."/>
            <person name="Merkel B.J."/>
            <person name="Hornburger P."/>
            <person name="Mueller R.-W."/>
            <person name="Bruemmer F."/>
            <person name="Labrenz M."/>
            <person name="Spormann A.M."/>
            <person name="Op Den Camp H."/>
            <person name="Overmann J."/>
            <person name="Amann R."/>
            <person name="Jetten M.S.M."/>
            <person name="Mascher T."/>
            <person name="Medema M.H."/>
            <person name="Devos D.P."/>
            <person name="Kaster A.-K."/>
            <person name="Ovreas L."/>
            <person name="Rohde M."/>
            <person name="Galperin M.Y."/>
            <person name="Jogler C."/>
        </authorList>
    </citation>
    <scope>NUCLEOTIDE SEQUENCE [LARGE SCALE GENOMIC DNA]</scope>
    <source>
        <strain evidence="6 7">Q31b</strain>
    </source>
</reference>
<evidence type="ECO:0000313" key="7">
    <source>
        <dbReference type="Proteomes" id="UP000315471"/>
    </source>
</evidence>
<keyword evidence="4" id="KW-0460">Magnesium</keyword>
<dbReference type="InterPro" id="IPR036425">
    <property type="entry name" value="MoaB/Mog-like_dom_sf"/>
</dbReference>
<comment type="similarity">
    <text evidence="2 4">Belongs to the MoeA family.</text>
</comment>
<accession>A0A5C6E7J1</accession>
<dbReference type="Gene3D" id="3.40.980.10">
    <property type="entry name" value="MoaB/Mog-like domain"/>
    <property type="match status" value="1"/>
</dbReference>
<dbReference type="SMART" id="SM00852">
    <property type="entry name" value="MoCF_biosynth"/>
    <property type="match status" value="1"/>
</dbReference>
<dbReference type="AlphaFoldDB" id="A0A5C6E7J1"/>
<evidence type="ECO:0000259" key="5">
    <source>
        <dbReference type="SMART" id="SM00852"/>
    </source>
</evidence>
<dbReference type="UniPathway" id="UPA00344"/>
<dbReference type="SUPFAM" id="SSF53218">
    <property type="entry name" value="Molybdenum cofactor biosynthesis proteins"/>
    <property type="match status" value="1"/>
</dbReference>
<dbReference type="SUPFAM" id="SSF63882">
    <property type="entry name" value="MoeA N-terminal region -like"/>
    <property type="match status" value="1"/>
</dbReference>
<dbReference type="Proteomes" id="UP000315471">
    <property type="component" value="Unassembled WGS sequence"/>
</dbReference>
<dbReference type="PANTHER" id="PTHR10192">
    <property type="entry name" value="MOLYBDOPTERIN BIOSYNTHESIS PROTEIN"/>
    <property type="match status" value="1"/>
</dbReference>
<evidence type="ECO:0000256" key="2">
    <source>
        <dbReference type="ARBA" id="ARBA00010763"/>
    </source>
</evidence>
<keyword evidence="4" id="KW-0479">Metal-binding</keyword>
<dbReference type="InterPro" id="IPR001453">
    <property type="entry name" value="MoaB/Mog_dom"/>
</dbReference>
<evidence type="ECO:0000256" key="3">
    <source>
        <dbReference type="ARBA" id="ARBA00047317"/>
    </source>
</evidence>
<comment type="catalytic activity">
    <reaction evidence="3">
        <text>adenylyl-molybdopterin + molybdate = Mo-molybdopterin + AMP + H(+)</text>
        <dbReference type="Rhea" id="RHEA:35047"/>
        <dbReference type="ChEBI" id="CHEBI:15378"/>
        <dbReference type="ChEBI" id="CHEBI:36264"/>
        <dbReference type="ChEBI" id="CHEBI:62727"/>
        <dbReference type="ChEBI" id="CHEBI:71302"/>
        <dbReference type="ChEBI" id="CHEBI:456215"/>
        <dbReference type="EC" id="2.10.1.1"/>
    </reaction>
</comment>
<dbReference type="Gene3D" id="3.90.105.10">
    <property type="entry name" value="Molybdopterin biosynthesis moea protein, domain 2"/>
    <property type="match status" value="1"/>
</dbReference>
<protein>
    <recommendedName>
        <fullName evidence="4">Molybdopterin molybdenumtransferase</fullName>
        <ecNumber evidence="4">2.10.1.1</ecNumber>
    </recommendedName>
</protein>
<dbReference type="Pfam" id="PF03453">
    <property type="entry name" value="MoeA_N"/>
    <property type="match status" value="1"/>
</dbReference>
<sequence>MTDFNHPNRAIDALAERLLRRETHQLESDQLVGRVLASDVLADRDSPAADVSAMDGYAIRLSDFGSRSAVPIAGECVAGEAPPPMIPNAVLRIFTGAVVPDGCEAVVKREDTIEHEHSIEFLSSARNASPGEHIRRAGENAKTNDCVLAAGSLVTPASIATMVNFGSYSANVFDQVRVSLITTGNEVDRFEQESPRPWQLRNSNAAAIESMLRSIASVRFIDHHHCRDDRFSLAESLEKCLSESDAVFLTGGVSQGDYDYVPKIIPGFGAEIVFHGLPIRPGKPILGAATRAGKLILGLPGNPVSATVGARRFARPLLAKMSGQNDWREHPPQVRLHDSASKSLPLHVMRLVRHVENSFEQGKENAVVAAVPSLGSGDLVSLGQSIGFVEIPPGHSGEGPWPFFAW</sequence>
<dbReference type="Gene3D" id="2.40.340.10">
    <property type="entry name" value="MoeA, C-terminal, domain IV"/>
    <property type="match status" value="1"/>
</dbReference>
<dbReference type="InterPro" id="IPR036135">
    <property type="entry name" value="MoeA_linker/N_sf"/>
</dbReference>
<proteinExistence type="inferred from homology"/>
<keyword evidence="4" id="KW-0500">Molybdenum</keyword>
<dbReference type="RefSeq" id="WP_146598282.1">
    <property type="nucleotide sequence ID" value="NZ_SJPY01000001.1"/>
</dbReference>
<dbReference type="GO" id="GO:0006777">
    <property type="term" value="P:Mo-molybdopterin cofactor biosynthetic process"/>
    <property type="evidence" value="ECO:0007669"/>
    <property type="project" value="UniProtKB-UniRule"/>
</dbReference>
<dbReference type="EMBL" id="SJPY01000001">
    <property type="protein sequence ID" value="TWU45613.1"/>
    <property type="molecule type" value="Genomic_DNA"/>
</dbReference>
<evidence type="ECO:0000256" key="1">
    <source>
        <dbReference type="ARBA" id="ARBA00002901"/>
    </source>
</evidence>
<dbReference type="Pfam" id="PF00994">
    <property type="entry name" value="MoCF_biosynth"/>
    <property type="match status" value="1"/>
</dbReference>
<dbReference type="CDD" id="cd00887">
    <property type="entry name" value="MoeA"/>
    <property type="match status" value="1"/>
</dbReference>
<feature type="domain" description="MoaB/Mog" evidence="5">
    <location>
        <begin position="179"/>
        <end position="320"/>
    </location>
</feature>
<name>A0A5C6E7J1_9BACT</name>
<dbReference type="Gene3D" id="2.170.190.11">
    <property type="entry name" value="Molybdopterin biosynthesis moea protein, domain 3"/>
    <property type="match status" value="1"/>
</dbReference>
<dbReference type="GO" id="GO:0061599">
    <property type="term" value="F:molybdopterin molybdotransferase activity"/>
    <property type="evidence" value="ECO:0007669"/>
    <property type="project" value="UniProtKB-UniRule"/>
</dbReference>
<evidence type="ECO:0000313" key="6">
    <source>
        <dbReference type="EMBL" id="TWU45613.1"/>
    </source>
</evidence>
<organism evidence="6 7">
    <name type="scientific">Novipirellula aureliae</name>
    <dbReference type="NCBI Taxonomy" id="2527966"/>
    <lineage>
        <taxon>Bacteria</taxon>
        <taxon>Pseudomonadati</taxon>
        <taxon>Planctomycetota</taxon>
        <taxon>Planctomycetia</taxon>
        <taxon>Pirellulales</taxon>
        <taxon>Pirellulaceae</taxon>
        <taxon>Novipirellula</taxon>
    </lineage>
</organism>
<dbReference type="GO" id="GO:0046872">
    <property type="term" value="F:metal ion binding"/>
    <property type="evidence" value="ECO:0007669"/>
    <property type="project" value="UniProtKB-UniRule"/>
</dbReference>
<comment type="function">
    <text evidence="1 4">Catalyzes the insertion of molybdate into adenylated molybdopterin with the concomitant release of AMP.</text>
</comment>
<dbReference type="InterPro" id="IPR005110">
    <property type="entry name" value="MoeA_linker/N"/>
</dbReference>